<accession>A1SV41</accession>
<dbReference type="PANTHER" id="PTHR37463:SF1">
    <property type="entry name" value="DUF2256 DOMAIN-CONTAINING PROTEIN"/>
    <property type="match status" value="1"/>
</dbReference>
<evidence type="ECO:0008006" key="3">
    <source>
        <dbReference type="Google" id="ProtNLM"/>
    </source>
</evidence>
<evidence type="ECO:0000313" key="2">
    <source>
        <dbReference type="Proteomes" id="UP000000639"/>
    </source>
</evidence>
<dbReference type="Proteomes" id="UP000000639">
    <property type="component" value="Chromosome"/>
</dbReference>
<name>A1SV41_PSYIN</name>
<proteinExistence type="predicted"/>
<dbReference type="RefSeq" id="WP_011769916.1">
    <property type="nucleotide sequence ID" value="NC_008709.1"/>
</dbReference>
<dbReference type="OrthoDB" id="27194at2"/>
<evidence type="ECO:0000313" key="1">
    <source>
        <dbReference type="EMBL" id="ABM03356.1"/>
    </source>
</evidence>
<gene>
    <name evidence="1" type="ordered locus">Ping_1550</name>
</gene>
<dbReference type="PANTHER" id="PTHR37463">
    <property type="entry name" value="GSL3115 PROTEIN"/>
    <property type="match status" value="1"/>
</dbReference>
<dbReference type="HOGENOM" id="CLU_201808_0_1_6"/>
<protein>
    <recommendedName>
        <fullName evidence="3">DUF2256 domain-containing protein</fullName>
    </recommendedName>
</protein>
<dbReference type="KEGG" id="pin:Ping_1550"/>
<keyword evidence="2" id="KW-1185">Reference proteome</keyword>
<organism evidence="1 2">
    <name type="scientific">Psychromonas ingrahamii (strain DSM 17664 / CCUG 51855 / 37)</name>
    <dbReference type="NCBI Taxonomy" id="357804"/>
    <lineage>
        <taxon>Bacteria</taxon>
        <taxon>Pseudomonadati</taxon>
        <taxon>Pseudomonadota</taxon>
        <taxon>Gammaproteobacteria</taxon>
        <taxon>Alteromonadales</taxon>
        <taxon>Psychromonadaceae</taxon>
        <taxon>Psychromonas</taxon>
    </lineage>
</organism>
<reference evidence="1 2" key="1">
    <citation type="submission" date="2007-01" db="EMBL/GenBank/DDBJ databases">
        <title>Complete sequence of Psychromonas ingrahamii 37.</title>
        <authorList>
            <consortium name="US DOE Joint Genome Institute"/>
            <person name="Copeland A."/>
            <person name="Lucas S."/>
            <person name="Lapidus A."/>
            <person name="Barry K."/>
            <person name="Detter J.C."/>
            <person name="Glavina del Rio T."/>
            <person name="Hammon N."/>
            <person name="Israni S."/>
            <person name="Dalin E."/>
            <person name="Tice H."/>
            <person name="Pitluck S."/>
            <person name="Thompson L.S."/>
            <person name="Brettin T."/>
            <person name="Bruce D."/>
            <person name="Han C."/>
            <person name="Tapia R."/>
            <person name="Schmutz J."/>
            <person name="Larimer F."/>
            <person name="Land M."/>
            <person name="Hauser L."/>
            <person name="Kyrpides N."/>
            <person name="Ivanova N."/>
            <person name="Staley J."/>
            <person name="Richardson P."/>
        </authorList>
    </citation>
    <scope>NUCLEOTIDE SEQUENCE [LARGE SCALE GENOMIC DNA]</scope>
    <source>
        <strain evidence="1 2">37</strain>
    </source>
</reference>
<dbReference type="EMBL" id="CP000510">
    <property type="protein sequence ID" value="ABM03356.1"/>
    <property type="molecule type" value="Genomic_DNA"/>
</dbReference>
<sequence>MHKKLLLPHKNCLTCKKDFLWRKKWQANWEHVLYCSERCRRNKNTINSSLNSSIDSPKKS</sequence>
<dbReference type="eggNOG" id="COG4338">
    <property type="taxonomic scope" value="Bacteria"/>
</dbReference>
<dbReference type="AlphaFoldDB" id="A1SV41"/>
<dbReference type="Pfam" id="PF10013">
    <property type="entry name" value="DUF2256"/>
    <property type="match status" value="1"/>
</dbReference>
<dbReference type="InterPro" id="IPR017136">
    <property type="entry name" value="UCP037205"/>
</dbReference>
<dbReference type="STRING" id="357804.Ping_1550"/>